<evidence type="ECO:0000313" key="2">
    <source>
        <dbReference type="EMBL" id="MDQ0470080.1"/>
    </source>
</evidence>
<dbReference type="Pfam" id="PF10074">
    <property type="entry name" value="RovC_DNA-bd"/>
    <property type="match status" value="1"/>
</dbReference>
<name>A0ABU0J732_9HYPH</name>
<reference evidence="2 3" key="1">
    <citation type="submission" date="2023-07" db="EMBL/GenBank/DDBJ databases">
        <title>Genomic Encyclopedia of Type Strains, Phase IV (KMG-IV): sequencing the most valuable type-strain genomes for metagenomic binning, comparative biology and taxonomic classification.</title>
        <authorList>
            <person name="Goeker M."/>
        </authorList>
    </citation>
    <scope>NUCLEOTIDE SEQUENCE [LARGE SCALE GENOMIC DNA]</scope>
    <source>
        <strain evidence="2 3">DSM 19619</strain>
    </source>
</reference>
<evidence type="ECO:0000259" key="1">
    <source>
        <dbReference type="Pfam" id="PF10074"/>
    </source>
</evidence>
<dbReference type="RefSeq" id="WP_307273556.1">
    <property type="nucleotide sequence ID" value="NZ_JAUSVX010000005.1"/>
</dbReference>
<accession>A0ABU0J732</accession>
<organism evidence="2 3">
    <name type="scientific">Labrys wisconsinensis</name>
    <dbReference type="NCBI Taxonomy" id="425677"/>
    <lineage>
        <taxon>Bacteria</taxon>
        <taxon>Pseudomonadati</taxon>
        <taxon>Pseudomonadota</taxon>
        <taxon>Alphaproteobacteria</taxon>
        <taxon>Hyphomicrobiales</taxon>
        <taxon>Xanthobacteraceae</taxon>
        <taxon>Labrys</taxon>
    </lineage>
</organism>
<comment type="caution">
    <text evidence="2">The sequence shown here is derived from an EMBL/GenBank/DDBJ whole genome shotgun (WGS) entry which is preliminary data.</text>
</comment>
<dbReference type="InterPro" id="IPR018754">
    <property type="entry name" value="RovC-like_DNA-bd"/>
</dbReference>
<feature type="domain" description="T6SS Transcription factor RovC-like DNA binding" evidence="1">
    <location>
        <begin position="11"/>
        <end position="82"/>
    </location>
</feature>
<gene>
    <name evidence="2" type="ORF">QO011_003096</name>
</gene>
<proteinExistence type="predicted"/>
<evidence type="ECO:0000313" key="3">
    <source>
        <dbReference type="Proteomes" id="UP001242480"/>
    </source>
</evidence>
<protein>
    <recommendedName>
        <fullName evidence="1">T6SS Transcription factor RovC-like DNA binding domain-containing protein</fullName>
    </recommendedName>
</protein>
<keyword evidence="3" id="KW-1185">Reference proteome</keyword>
<sequence>MIDPFEDVAPSGDELTAYDRAHVKLYMRLLDATADGADWREAVQVIFGIDPEAEPDRAKRVHDTHLARAEWMTHSGYRQLLRGSAN</sequence>
<dbReference type="Proteomes" id="UP001242480">
    <property type="component" value="Unassembled WGS sequence"/>
</dbReference>
<dbReference type="EMBL" id="JAUSVX010000005">
    <property type="protein sequence ID" value="MDQ0470080.1"/>
    <property type="molecule type" value="Genomic_DNA"/>
</dbReference>